<evidence type="ECO:0000256" key="10">
    <source>
        <dbReference type="ARBA" id="ARBA00023136"/>
    </source>
</evidence>
<feature type="transmembrane region" description="Helical" evidence="14">
    <location>
        <begin position="265"/>
        <end position="282"/>
    </location>
</feature>
<evidence type="ECO:0000256" key="5">
    <source>
        <dbReference type="ARBA" id="ARBA00022475"/>
    </source>
</evidence>
<feature type="transmembrane region" description="Helical" evidence="14">
    <location>
        <begin position="32"/>
        <end position="51"/>
    </location>
</feature>
<feature type="transmembrane region" description="Helical" evidence="14">
    <location>
        <begin position="311"/>
        <end position="335"/>
    </location>
</feature>
<evidence type="ECO:0000256" key="7">
    <source>
        <dbReference type="ARBA" id="ARBA00022692"/>
    </source>
</evidence>
<comment type="catalytic activity">
    <reaction evidence="13">
        <text>L-lysyl-tRNA(Lys) + a 1,2-diacyl-sn-glycero-3-phospho-(1'-sn-glycerol) = a 1,2-diacyl-sn-glycero-3-phospho-1'-(3'-O-L-lysyl)-sn-glycerol + tRNA(Lys)</text>
        <dbReference type="Rhea" id="RHEA:10668"/>
        <dbReference type="Rhea" id="RHEA-COMP:9696"/>
        <dbReference type="Rhea" id="RHEA-COMP:9697"/>
        <dbReference type="ChEBI" id="CHEBI:64716"/>
        <dbReference type="ChEBI" id="CHEBI:75792"/>
        <dbReference type="ChEBI" id="CHEBI:78442"/>
        <dbReference type="ChEBI" id="CHEBI:78529"/>
        <dbReference type="EC" id="2.3.2.3"/>
    </reaction>
</comment>
<dbReference type="Pfam" id="PF09924">
    <property type="entry name" value="LPG_synthase_C"/>
    <property type="match status" value="1"/>
</dbReference>
<evidence type="ECO:0000256" key="14">
    <source>
        <dbReference type="SAM" id="Phobius"/>
    </source>
</evidence>
<keyword evidence="8 14" id="KW-1133">Transmembrane helix</keyword>
<reference evidence="16 17" key="1">
    <citation type="submission" date="2020-09" db="EMBL/GenBank/DDBJ databases">
        <title>Pedobacter sp. SW-16 isolated from soil near Yeocheon.</title>
        <authorList>
            <person name="Im H.S."/>
            <person name="Joung Y."/>
            <person name="Lee S.-S."/>
        </authorList>
    </citation>
    <scope>NUCLEOTIDE SEQUENCE [LARGE SCALE GENOMIC DNA]</scope>
    <source>
        <strain evidence="16 17">SW-16</strain>
    </source>
</reference>
<keyword evidence="11" id="KW-0046">Antibiotic resistance</keyword>
<feature type="transmembrane region" description="Helical" evidence="14">
    <location>
        <begin position="436"/>
        <end position="453"/>
    </location>
</feature>
<evidence type="ECO:0000256" key="2">
    <source>
        <dbReference type="ARBA" id="ARBA00008627"/>
    </source>
</evidence>
<feature type="transmembrane region" description="Helical" evidence="14">
    <location>
        <begin position="519"/>
        <end position="546"/>
    </location>
</feature>
<dbReference type="InterPro" id="IPR022791">
    <property type="entry name" value="L-PG_synthase/AglD"/>
</dbReference>
<keyword evidence="17" id="KW-1185">Reference proteome</keyword>
<gene>
    <name evidence="16" type="ORF">H9N25_10715</name>
</gene>
<feature type="transmembrane region" description="Helical" evidence="14">
    <location>
        <begin position="411"/>
        <end position="430"/>
    </location>
</feature>
<evidence type="ECO:0000259" key="15">
    <source>
        <dbReference type="Pfam" id="PF09924"/>
    </source>
</evidence>
<comment type="subcellular location">
    <subcellularLocation>
        <location evidence="1">Cell membrane</location>
        <topology evidence="1">Multi-pass membrane protein</topology>
    </subcellularLocation>
</comment>
<dbReference type="Pfam" id="PF03706">
    <property type="entry name" value="LPG_synthase_TM"/>
    <property type="match status" value="1"/>
</dbReference>
<evidence type="ECO:0000256" key="1">
    <source>
        <dbReference type="ARBA" id="ARBA00004651"/>
    </source>
</evidence>
<dbReference type="Proteomes" id="UP000516439">
    <property type="component" value="Chromosome"/>
</dbReference>
<dbReference type="InterPro" id="IPR016181">
    <property type="entry name" value="Acyl_CoA_acyltransferase"/>
</dbReference>
<feature type="transmembrane region" description="Helical" evidence="14">
    <location>
        <begin position="184"/>
        <end position="202"/>
    </location>
</feature>
<evidence type="ECO:0000256" key="12">
    <source>
        <dbReference type="ARBA" id="ARBA00031899"/>
    </source>
</evidence>
<protein>
    <recommendedName>
        <fullName evidence="4">Phosphatidylglycerol lysyltransferase</fullName>
        <ecNumber evidence="3">2.3.2.3</ecNumber>
    </recommendedName>
    <alternativeName>
        <fullName evidence="12">Lysylphosphatidylglycerol synthase</fullName>
    </alternativeName>
</protein>
<feature type="domain" description="Phosphatidylglycerol lysyltransferase C-terminal" evidence="15">
    <location>
        <begin position="568"/>
        <end position="859"/>
    </location>
</feature>
<keyword evidence="6" id="KW-0808">Transferase</keyword>
<dbReference type="InterPro" id="IPR051211">
    <property type="entry name" value="PG_lysyltransferase"/>
</dbReference>
<dbReference type="EMBL" id="CP061171">
    <property type="protein sequence ID" value="QNR86817.1"/>
    <property type="molecule type" value="Genomic_DNA"/>
</dbReference>
<comment type="similarity">
    <text evidence="2">Belongs to the LPG synthase family.</text>
</comment>
<organism evidence="16 17">
    <name type="scientific">Pedobacter riviphilus</name>
    <dbReference type="NCBI Taxonomy" id="2766984"/>
    <lineage>
        <taxon>Bacteria</taxon>
        <taxon>Pseudomonadati</taxon>
        <taxon>Bacteroidota</taxon>
        <taxon>Sphingobacteriia</taxon>
        <taxon>Sphingobacteriales</taxon>
        <taxon>Sphingobacteriaceae</taxon>
        <taxon>Pedobacter</taxon>
    </lineage>
</organism>
<proteinExistence type="inferred from homology"/>
<keyword evidence="9" id="KW-0443">Lipid metabolism</keyword>
<keyword evidence="10 14" id="KW-0472">Membrane</keyword>
<feature type="transmembrane region" description="Helical" evidence="14">
    <location>
        <begin position="239"/>
        <end position="259"/>
    </location>
</feature>
<dbReference type="EC" id="2.3.2.3" evidence="3"/>
<dbReference type="RefSeq" id="WP_190328883.1">
    <property type="nucleotide sequence ID" value="NZ_CP061171.1"/>
</dbReference>
<evidence type="ECO:0000256" key="13">
    <source>
        <dbReference type="ARBA" id="ARBA00047540"/>
    </source>
</evidence>
<feature type="transmembrane region" description="Helical" evidence="14">
    <location>
        <begin position="63"/>
        <end position="84"/>
    </location>
</feature>
<sequence length="885" mass="100542">MGPFKKAVVIKENIYRPRIRMISKVNYQGYKIFFKTLFAVATLVMLAIFFIHERHEIKVSIDLLTTLNLWIIIGLSLSFIYIYLQGYLYVSSFRALGIKVDLQGAVGLYLKRNLLSIILPAGGFTSLAFFSDELKVDKLSREKINMGSIIYAVAGIASLLLLAIPVIIWYHFVGQATSTFWKSVSWMSLSTALIGILTWSFLRRGAVFNILYRFFPSVENLLSQIDLLKASKVNWWRPLFTALLTEIVGIAHVYIAMLALGIEPNLSICIWAYTIATLLYCFSPVLKGIGTVEISMVMVFMGAGIKESQAISITLLYRAFEFWLPLIASIFPFIFKKMAFWARLLPALFVLILGLVNIISVMSPALTERIEVLDRFIPLITVDLSNGMVLLLGVLLTISTYYLFLGVKSAWYMAFIMVALSFFGNLTKGFDYEESLLALIVMIFLLISYPYYDVKSNINLKNSKLAIWTSIFLAIICYGTLGFYFLQGRHIDGEFTLATALTNSIKHFLLLNNENIQPWSILGTSFLSSLNILGIIFLVLLVYRWLKPQTPSLERLAKNTREAKNIVNRHGLSPVDYFKLSDDKHYYFCKQVEGFFAFGISSGYAIVLEGPVCEKQPDNIRKAIVEFENFCKTKGIRPAYYQVNPSLQAVLVEMGKKSFHIGQEALIDIGKFTLEGKKRKALRNTVNKLKREGYEPKIYHAPISDAILDELKTISDNWLATTGRRERGFSQGTFIASQLKLQDIIVLENAKGKIVAFLNVIPDYVPGETTYDLIRKLTPEEGGNIDILILKFIEYCREQGYSHLNMGLAPFSGALRTNNLKGKLMELLRKNAPQIRAWQGLREFKDKFDPLWEDRFLVYENACDLILLPKAIKKVMEVPADRHPY</sequence>
<accession>A0ABX6TPS2</accession>
<dbReference type="InterPro" id="IPR024320">
    <property type="entry name" value="LPG_synthase_C"/>
</dbReference>
<keyword evidence="7 14" id="KW-0812">Transmembrane</keyword>
<keyword evidence="5" id="KW-1003">Cell membrane</keyword>
<evidence type="ECO:0000256" key="11">
    <source>
        <dbReference type="ARBA" id="ARBA00023251"/>
    </source>
</evidence>
<feature type="transmembrane region" description="Helical" evidence="14">
    <location>
        <begin position="347"/>
        <end position="367"/>
    </location>
</feature>
<feature type="transmembrane region" description="Helical" evidence="14">
    <location>
        <begin position="150"/>
        <end position="172"/>
    </location>
</feature>
<name>A0ABX6TPS2_9SPHI</name>
<evidence type="ECO:0000256" key="8">
    <source>
        <dbReference type="ARBA" id="ARBA00022989"/>
    </source>
</evidence>
<evidence type="ECO:0000313" key="16">
    <source>
        <dbReference type="EMBL" id="QNR86817.1"/>
    </source>
</evidence>
<feature type="transmembrane region" description="Helical" evidence="14">
    <location>
        <begin position="465"/>
        <end position="486"/>
    </location>
</feature>
<evidence type="ECO:0000256" key="6">
    <source>
        <dbReference type="ARBA" id="ARBA00022679"/>
    </source>
</evidence>
<dbReference type="PANTHER" id="PTHR34697:SF2">
    <property type="entry name" value="PHOSPHATIDYLGLYCEROL LYSYLTRANSFERASE"/>
    <property type="match status" value="1"/>
</dbReference>
<dbReference type="SUPFAM" id="SSF55729">
    <property type="entry name" value="Acyl-CoA N-acyltransferases (Nat)"/>
    <property type="match status" value="1"/>
</dbReference>
<evidence type="ECO:0000313" key="17">
    <source>
        <dbReference type="Proteomes" id="UP000516439"/>
    </source>
</evidence>
<evidence type="ECO:0000256" key="9">
    <source>
        <dbReference type="ARBA" id="ARBA00023098"/>
    </source>
</evidence>
<evidence type="ECO:0000256" key="4">
    <source>
        <dbReference type="ARBA" id="ARBA00021546"/>
    </source>
</evidence>
<feature type="transmembrane region" description="Helical" evidence="14">
    <location>
        <begin position="114"/>
        <end position="130"/>
    </location>
</feature>
<evidence type="ECO:0000256" key="3">
    <source>
        <dbReference type="ARBA" id="ARBA00012014"/>
    </source>
</evidence>
<dbReference type="PANTHER" id="PTHR34697">
    <property type="entry name" value="PHOSPHATIDYLGLYCEROL LYSYLTRANSFERASE"/>
    <property type="match status" value="1"/>
</dbReference>
<feature type="transmembrane region" description="Helical" evidence="14">
    <location>
        <begin position="387"/>
        <end position="404"/>
    </location>
</feature>